<name>A0A1T5EHF1_9HYPH</name>
<evidence type="ECO:0000313" key="2">
    <source>
        <dbReference type="EMBL" id="SKB83473.1"/>
    </source>
</evidence>
<protein>
    <recommendedName>
        <fullName evidence="4">Lipoprotein</fullName>
    </recommendedName>
</protein>
<evidence type="ECO:0000256" key="1">
    <source>
        <dbReference type="SAM" id="SignalP"/>
    </source>
</evidence>
<gene>
    <name evidence="2" type="ORF">SAMN05660750_02532</name>
</gene>
<feature type="signal peptide" evidence="1">
    <location>
        <begin position="1"/>
        <end position="32"/>
    </location>
</feature>
<organism evidence="2 3">
    <name type="scientific">Bosea thiooxidans</name>
    <dbReference type="NCBI Taxonomy" id="53254"/>
    <lineage>
        <taxon>Bacteria</taxon>
        <taxon>Pseudomonadati</taxon>
        <taxon>Pseudomonadota</taxon>
        <taxon>Alphaproteobacteria</taxon>
        <taxon>Hyphomicrobiales</taxon>
        <taxon>Boseaceae</taxon>
        <taxon>Bosea</taxon>
    </lineage>
</organism>
<evidence type="ECO:0008006" key="4">
    <source>
        <dbReference type="Google" id="ProtNLM"/>
    </source>
</evidence>
<dbReference type="EMBL" id="FUYX01000006">
    <property type="protein sequence ID" value="SKB83473.1"/>
    <property type="molecule type" value="Genomic_DNA"/>
</dbReference>
<reference evidence="2 3" key="1">
    <citation type="submission" date="2017-02" db="EMBL/GenBank/DDBJ databases">
        <authorList>
            <person name="Peterson S.W."/>
        </authorList>
    </citation>
    <scope>NUCLEOTIDE SEQUENCE [LARGE SCALE GENOMIC DNA]</scope>
    <source>
        <strain evidence="2 3">DSM 9653</strain>
    </source>
</reference>
<sequence length="120" mass="12812">MSSTTCCPQPRRNRWPVLAAAIILANAVSACAPRTAMRFDRYDGRSDAGAVAQFQQDDAICKGEAAKAQAMAAPIYMGHSLADAMEAGMLEGQRNQALRQIMVGCMAGRGYSMTVVTLQP</sequence>
<dbReference type="Proteomes" id="UP000190130">
    <property type="component" value="Unassembled WGS sequence"/>
</dbReference>
<evidence type="ECO:0000313" key="3">
    <source>
        <dbReference type="Proteomes" id="UP000190130"/>
    </source>
</evidence>
<proteinExistence type="predicted"/>
<dbReference type="AlphaFoldDB" id="A0A1T5EHF1"/>
<keyword evidence="1" id="KW-0732">Signal</keyword>
<feature type="chain" id="PRO_5013160149" description="Lipoprotein" evidence="1">
    <location>
        <begin position="33"/>
        <end position="120"/>
    </location>
</feature>
<accession>A0A1T5EHF1</accession>